<dbReference type="RefSeq" id="WP_266349438.1">
    <property type="nucleotide sequence ID" value="NZ_JAPKNG010000004.1"/>
</dbReference>
<name>A0ABU0H894_9HYPH</name>
<dbReference type="InterPro" id="IPR001509">
    <property type="entry name" value="Epimerase_deHydtase"/>
</dbReference>
<sequence>MTRVVIIGGSGHVGTYLVPRLVEAGFDVVNVSRGQRAPYQPHGAWTQVETLAVDRVAEEAAGTFGETIRSLRPDIVIDMICFTLDSARHLVEALDGQVQHFLHTGTIWVHGPSVTVPTLETAPRRPFGEYGIQKAAIEAYLLDHARRTGFPATIVHPGHIVGPGWAPLNPAGHFDPEIFTALATEREVTIANFGLETVHHVHADDVAQMFMAAIAHWSQAKGEAFHTVSPAAISLCGYAEAVAGWFGREARLRFVPWPEFEGLHSPELAQATFDHIAHSPNCSIEKAVRLLGYKPRYNSLEAVYEAVQWLVEAGTVRRE</sequence>
<evidence type="ECO:0000259" key="1">
    <source>
        <dbReference type="Pfam" id="PF01370"/>
    </source>
</evidence>
<gene>
    <name evidence="2" type="ORF">QO014_002922</name>
</gene>
<dbReference type="Gene3D" id="3.40.50.720">
    <property type="entry name" value="NAD(P)-binding Rossmann-like Domain"/>
    <property type="match status" value="1"/>
</dbReference>
<comment type="caution">
    <text evidence="2">The sequence shown here is derived from an EMBL/GenBank/DDBJ whole genome shotgun (WGS) entry which is preliminary data.</text>
</comment>
<accession>A0ABU0H894</accession>
<reference evidence="2 3" key="1">
    <citation type="submission" date="2023-07" db="EMBL/GenBank/DDBJ databases">
        <title>Genomic Encyclopedia of Type Strains, Phase IV (KMG-IV): sequencing the most valuable type-strain genomes for metagenomic binning, comparative biology and taxonomic classification.</title>
        <authorList>
            <person name="Goeker M."/>
        </authorList>
    </citation>
    <scope>NUCLEOTIDE SEQUENCE [LARGE SCALE GENOMIC DNA]</scope>
    <source>
        <strain evidence="2 3">B6-8</strain>
    </source>
</reference>
<dbReference type="PANTHER" id="PTHR43245">
    <property type="entry name" value="BIFUNCTIONAL POLYMYXIN RESISTANCE PROTEIN ARNA"/>
    <property type="match status" value="1"/>
</dbReference>
<organism evidence="2 3">
    <name type="scientific">Kaistia dalseonensis</name>
    <dbReference type="NCBI Taxonomy" id="410840"/>
    <lineage>
        <taxon>Bacteria</taxon>
        <taxon>Pseudomonadati</taxon>
        <taxon>Pseudomonadota</taxon>
        <taxon>Alphaproteobacteria</taxon>
        <taxon>Hyphomicrobiales</taxon>
        <taxon>Kaistiaceae</taxon>
        <taxon>Kaistia</taxon>
    </lineage>
</organism>
<keyword evidence="3" id="KW-1185">Reference proteome</keyword>
<dbReference type="Proteomes" id="UP001241603">
    <property type="component" value="Unassembled WGS sequence"/>
</dbReference>
<evidence type="ECO:0000313" key="3">
    <source>
        <dbReference type="Proteomes" id="UP001241603"/>
    </source>
</evidence>
<protein>
    <submittedName>
        <fullName evidence="2">Nucleoside-diphosphate-sugar epimerase</fullName>
    </submittedName>
</protein>
<dbReference type="EMBL" id="JAUSVO010000004">
    <property type="protein sequence ID" value="MDQ0438527.1"/>
    <property type="molecule type" value="Genomic_DNA"/>
</dbReference>
<feature type="domain" description="NAD-dependent epimerase/dehydratase" evidence="1">
    <location>
        <begin position="4"/>
        <end position="223"/>
    </location>
</feature>
<dbReference type="InterPro" id="IPR050177">
    <property type="entry name" value="Lipid_A_modif_metabolic_enz"/>
</dbReference>
<dbReference type="Pfam" id="PF01370">
    <property type="entry name" value="Epimerase"/>
    <property type="match status" value="1"/>
</dbReference>
<dbReference type="SUPFAM" id="SSF51735">
    <property type="entry name" value="NAD(P)-binding Rossmann-fold domains"/>
    <property type="match status" value="1"/>
</dbReference>
<dbReference type="InterPro" id="IPR036291">
    <property type="entry name" value="NAD(P)-bd_dom_sf"/>
</dbReference>
<evidence type="ECO:0000313" key="2">
    <source>
        <dbReference type="EMBL" id="MDQ0438527.1"/>
    </source>
</evidence>
<proteinExistence type="predicted"/>